<dbReference type="OrthoDB" id="9808398at2"/>
<dbReference type="PANTHER" id="PTHR46118:SF4">
    <property type="entry name" value="PROTEIN ABHD11"/>
    <property type="match status" value="1"/>
</dbReference>
<proteinExistence type="predicted"/>
<name>A0A0P1HCZ5_9RHOB</name>
<dbReference type="InterPro" id="IPR000073">
    <property type="entry name" value="AB_hydrolase_1"/>
</dbReference>
<dbReference type="PANTHER" id="PTHR46118">
    <property type="entry name" value="PROTEIN ABHD11"/>
    <property type="match status" value="1"/>
</dbReference>
<evidence type="ECO:0000259" key="2">
    <source>
        <dbReference type="Pfam" id="PF00561"/>
    </source>
</evidence>
<dbReference type="Pfam" id="PF00561">
    <property type="entry name" value="Abhydrolase_1"/>
    <property type="match status" value="1"/>
</dbReference>
<evidence type="ECO:0000256" key="1">
    <source>
        <dbReference type="ARBA" id="ARBA00022801"/>
    </source>
</evidence>
<dbReference type="EC" id="3.1.-.-" evidence="3"/>
<dbReference type="STRING" id="340021.TM5383_01923"/>
<dbReference type="Gene3D" id="3.40.50.1820">
    <property type="entry name" value="alpha/beta hydrolase"/>
    <property type="match status" value="1"/>
</dbReference>
<organism evidence="3 4">
    <name type="scientific">Thalassovita mediterranea</name>
    <dbReference type="NCBI Taxonomy" id="340021"/>
    <lineage>
        <taxon>Bacteria</taxon>
        <taxon>Pseudomonadati</taxon>
        <taxon>Pseudomonadota</taxon>
        <taxon>Alphaproteobacteria</taxon>
        <taxon>Rhodobacterales</taxon>
        <taxon>Roseobacteraceae</taxon>
        <taxon>Thalassovita</taxon>
    </lineage>
</organism>
<keyword evidence="1 3" id="KW-0378">Hydrolase</keyword>
<evidence type="ECO:0000313" key="3">
    <source>
        <dbReference type="EMBL" id="CUH84711.1"/>
    </source>
</evidence>
<gene>
    <name evidence="3" type="primary">ybfF</name>
    <name evidence="3" type="ORF">TM5383_01923</name>
</gene>
<dbReference type="RefSeq" id="WP_058318778.1">
    <property type="nucleotide sequence ID" value="NZ_CYSF01000007.1"/>
</dbReference>
<sequence>MLNQIVHGDPTNQPALLIVHGLYGSGRNWGVIAKRLSDERQVIAVDQRNHGYSPWIDDHSYAGMAADLAEVIRAHGAPMDVLGHSMGGKAAMVLALEHPDLVNRLIVADIAPVTYTHSQIQYVEAMRAVDLARVDKRSDAEAQLRAIVEDPILPTFFTQSLDVAGKRWRLNLDVLARDMDQILSFPEIDRQYFGDTLFLSGALSDYVKREDRNLTKSLFPNSHFAKIPEAGHWLHAEKPREFEAAVRSYLNRG</sequence>
<dbReference type="EMBL" id="CYSF01000007">
    <property type="protein sequence ID" value="CUH84711.1"/>
    <property type="molecule type" value="Genomic_DNA"/>
</dbReference>
<dbReference type="GO" id="GO:0016787">
    <property type="term" value="F:hydrolase activity"/>
    <property type="evidence" value="ECO:0007669"/>
    <property type="project" value="UniProtKB-KW"/>
</dbReference>
<evidence type="ECO:0000313" key="4">
    <source>
        <dbReference type="Proteomes" id="UP000051681"/>
    </source>
</evidence>
<dbReference type="Proteomes" id="UP000051681">
    <property type="component" value="Unassembled WGS sequence"/>
</dbReference>
<protein>
    <submittedName>
        <fullName evidence="3">Esterase YbfF</fullName>
        <ecNumber evidence="3">3.1.-.-</ecNumber>
    </submittedName>
</protein>
<reference evidence="3 4" key="1">
    <citation type="submission" date="2015-09" db="EMBL/GenBank/DDBJ databases">
        <authorList>
            <consortium name="Swine Surveillance"/>
        </authorList>
    </citation>
    <scope>NUCLEOTIDE SEQUENCE [LARGE SCALE GENOMIC DNA]</scope>
    <source>
        <strain evidence="3 4">CECT 8383</strain>
    </source>
</reference>
<dbReference type="InterPro" id="IPR029058">
    <property type="entry name" value="AB_hydrolase_fold"/>
</dbReference>
<feature type="domain" description="AB hydrolase-1" evidence="2">
    <location>
        <begin position="14"/>
        <end position="239"/>
    </location>
</feature>
<dbReference type="PRINTS" id="PR00111">
    <property type="entry name" value="ABHYDROLASE"/>
</dbReference>
<dbReference type="AlphaFoldDB" id="A0A0P1HCZ5"/>
<dbReference type="SUPFAM" id="SSF53474">
    <property type="entry name" value="alpha/beta-Hydrolases"/>
    <property type="match status" value="1"/>
</dbReference>
<keyword evidence="4" id="KW-1185">Reference proteome</keyword>
<accession>A0A0P1HCZ5</accession>